<proteinExistence type="inferred from homology"/>
<dbReference type="PANTHER" id="PTHR24322:SF736">
    <property type="entry name" value="RETINOL DEHYDROGENASE 10"/>
    <property type="match status" value="1"/>
</dbReference>
<evidence type="ECO:0000313" key="4">
    <source>
        <dbReference type="EMBL" id="KIW61191.1"/>
    </source>
</evidence>
<dbReference type="InterPro" id="IPR036291">
    <property type="entry name" value="NAD(P)-bd_dom_sf"/>
</dbReference>
<dbReference type="PANTHER" id="PTHR24322">
    <property type="entry name" value="PKSB"/>
    <property type="match status" value="1"/>
</dbReference>
<evidence type="ECO:0000256" key="1">
    <source>
        <dbReference type="ARBA" id="ARBA00006484"/>
    </source>
</evidence>
<keyword evidence="2" id="KW-0560">Oxidoreductase</keyword>
<dbReference type="EMBL" id="KN847317">
    <property type="protein sequence ID" value="KIW61191.1"/>
    <property type="molecule type" value="Genomic_DNA"/>
</dbReference>
<protein>
    <submittedName>
        <fullName evidence="4">Uncharacterized protein</fullName>
    </submittedName>
</protein>
<reference evidence="4 5" key="1">
    <citation type="submission" date="2015-01" db="EMBL/GenBank/DDBJ databases">
        <title>The Genome Sequence of Exophiala xenobiotica CBS118157.</title>
        <authorList>
            <consortium name="The Broad Institute Genomics Platform"/>
            <person name="Cuomo C."/>
            <person name="de Hoog S."/>
            <person name="Gorbushina A."/>
            <person name="Stielow B."/>
            <person name="Teixiera M."/>
            <person name="Abouelleil A."/>
            <person name="Chapman S.B."/>
            <person name="Priest M."/>
            <person name="Young S.K."/>
            <person name="Wortman J."/>
            <person name="Nusbaum C."/>
            <person name="Birren B."/>
        </authorList>
    </citation>
    <scope>NUCLEOTIDE SEQUENCE [LARGE SCALE GENOMIC DNA]</scope>
    <source>
        <strain evidence="4 5">CBS 118157</strain>
    </source>
</reference>
<evidence type="ECO:0000256" key="2">
    <source>
        <dbReference type="ARBA" id="ARBA00023002"/>
    </source>
</evidence>
<name>A0A0D2C8B5_9EURO</name>
<dbReference type="PRINTS" id="PR00080">
    <property type="entry name" value="SDRFAMILY"/>
</dbReference>
<sequence length="379" mass="41975">MAFQTKTNLPFLDTVVKHTLLSPFITGPLLLYVTRLNPSILDKIPWFPDMTLALPFRLPFVTRNSITLRADPPLKTLKWLFGIGLVMHVNRLLNRLALNYWHFKKQGAPWDFKTEGKETIVITGGCSGFGREMVKMFAAQTKANIVVLDVQELPDDIKNFPQLTYHKIDLSSNESINSTITSLLSSNTPTPTVLINNAGIAQAHTILHTSDAFLEKIFRINVLSHFTLIRLILPHMLANQKGHIVSLASMASYTGVANLADYAATKAAVLALHESLVQELAHRYDNGHCIQASTIHPLWARTPLIGSWENELTKARQPVLTAEEVASKVVEQVLSGRSGSVYIPEKQVIGSLLRVVPDWLALAVRAGIHSATKTTEVKA</sequence>
<dbReference type="GO" id="GO:0016616">
    <property type="term" value="F:oxidoreductase activity, acting on the CH-OH group of donors, NAD or NADP as acceptor"/>
    <property type="evidence" value="ECO:0007669"/>
    <property type="project" value="TreeGrafter"/>
</dbReference>
<gene>
    <name evidence="4" type="ORF">PV05_01347</name>
</gene>
<dbReference type="HOGENOM" id="CLU_010194_5_2_1"/>
<dbReference type="SUPFAM" id="SSF51735">
    <property type="entry name" value="NAD(P)-binding Rossmann-fold domains"/>
    <property type="match status" value="1"/>
</dbReference>
<accession>A0A0D2C8B5</accession>
<dbReference type="RefSeq" id="XP_013321775.1">
    <property type="nucleotide sequence ID" value="XM_013466321.1"/>
</dbReference>
<dbReference type="PRINTS" id="PR00081">
    <property type="entry name" value="GDHRDH"/>
</dbReference>
<keyword evidence="5" id="KW-1185">Reference proteome</keyword>
<dbReference type="Proteomes" id="UP000054342">
    <property type="component" value="Unassembled WGS sequence"/>
</dbReference>
<comment type="similarity">
    <text evidence="1 3">Belongs to the short-chain dehydrogenases/reductases (SDR) family.</text>
</comment>
<dbReference type="Pfam" id="PF00106">
    <property type="entry name" value="adh_short"/>
    <property type="match status" value="1"/>
</dbReference>
<dbReference type="STRING" id="348802.A0A0D2C8B5"/>
<dbReference type="Gene3D" id="3.40.50.720">
    <property type="entry name" value="NAD(P)-binding Rossmann-like Domain"/>
    <property type="match status" value="1"/>
</dbReference>
<dbReference type="InterPro" id="IPR002347">
    <property type="entry name" value="SDR_fam"/>
</dbReference>
<evidence type="ECO:0000313" key="5">
    <source>
        <dbReference type="Proteomes" id="UP000054342"/>
    </source>
</evidence>
<evidence type="ECO:0000256" key="3">
    <source>
        <dbReference type="RuleBase" id="RU000363"/>
    </source>
</evidence>
<dbReference type="OrthoDB" id="10253736at2759"/>
<dbReference type="GeneID" id="25323255"/>
<organism evidence="4 5">
    <name type="scientific">Exophiala xenobiotica</name>
    <dbReference type="NCBI Taxonomy" id="348802"/>
    <lineage>
        <taxon>Eukaryota</taxon>
        <taxon>Fungi</taxon>
        <taxon>Dikarya</taxon>
        <taxon>Ascomycota</taxon>
        <taxon>Pezizomycotina</taxon>
        <taxon>Eurotiomycetes</taxon>
        <taxon>Chaetothyriomycetidae</taxon>
        <taxon>Chaetothyriales</taxon>
        <taxon>Herpotrichiellaceae</taxon>
        <taxon>Exophiala</taxon>
    </lineage>
</organism>
<dbReference type="AlphaFoldDB" id="A0A0D2C8B5"/>